<feature type="transmembrane region" description="Helical" evidence="1">
    <location>
        <begin position="184"/>
        <end position="206"/>
    </location>
</feature>
<evidence type="ECO:0000256" key="1">
    <source>
        <dbReference type="SAM" id="Phobius"/>
    </source>
</evidence>
<evidence type="ECO:0008006" key="4">
    <source>
        <dbReference type="Google" id="ProtNLM"/>
    </source>
</evidence>
<accession>A0A850HB33</accession>
<keyword evidence="3" id="KW-1185">Reference proteome</keyword>
<name>A0A850HB33_9SPHN</name>
<reference evidence="2 3" key="1">
    <citation type="submission" date="2020-06" db="EMBL/GenBank/DDBJ databases">
        <title>Altererythrobacter lutimaris sp. nov., a marine bacterium isolated from a tidal flat.</title>
        <authorList>
            <person name="Kim D."/>
            <person name="Yoo Y."/>
            <person name="Kim J.-J."/>
        </authorList>
    </citation>
    <scope>NUCLEOTIDE SEQUENCE [LARGE SCALE GENOMIC DNA]</scope>
    <source>
        <strain evidence="2 3">JGD-16</strain>
    </source>
</reference>
<dbReference type="RefSeq" id="WP_176272429.1">
    <property type="nucleotide sequence ID" value="NZ_JABWTA010000001.1"/>
</dbReference>
<feature type="transmembrane region" description="Helical" evidence="1">
    <location>
        <begin position="42"/>
        <end position="61"/>
    </location>
</feature>
<gene>
    <name evidence="2" type="ORF">HUO12_04305</name>
</gene>
<comment type="caution">
    <text evidence="2">The sequence shown here is derived from an EMBL/GenBank/DDBJ whole genome shotgun (WGS) entry which is preliminary data.</text>
</comment>
<keyword evidence="1" id="KW-0472">Membrane</keyword>
<dbReference type="EMBL" id="JABWTA010000001">
    <property type="protein sequence ID" value="NVE94116.1"/>
    <property type="molecule type" value="Genomic_DNA"/>
</dbReference>
<keyword evidence="1" id="KW-0812">Transmembrane</keyword>
<organism evidence="2 3">
    <name type="scientific">Altererythrobacter lutimaris</name>
    <dbReference type="NCBI Taxonomy" id="2743979"/>
    <lineage>
        <taxon>Bacteria</taxon>
        <taxon>Pseudomonadati</taxon>
        <taxon>Pseudomonadota</taxon>
        <taxon>Alphaproteobacteria</taxon>
        <taxon>Sphingomonadales</taxon>
        <taxon>Erythrobacteraceae</taxon>
        <taxon>Altererythrobacter</taxon>
    </lineage>
</organism>
<dbReference type="PANTHER" id="PTHR36970">
    <property type="entry name" value="UNNAMED PRODUCT"/>
    <property type="match status" value="1"/>
</dbReference>
<feature type="transmembrane region" description="Helical" evidence="1">
    <location>
        <begin position="12"/>
        <end position="30"/>
    </location>
</feature>
<proteinExistence type="predicted"/>
<dbReference type="Proteomes" id="UP000546031">
    <property type="component" value="Unassembled WGS sequence"/>
</dbReference>
<evidence type="ECO:0000313" key="2">
    <source>
        <dbReference type="EMBL" id="NVE94116.1"/>
    </source>
</evidence>
<dbReference type="PANTHER" id="PTHR36970:SF1">
    <property type="entry name" value="BESTROPHIN HOMOLOG"/>
    <property type="match status" value="1"/>
</dbReference>
<protein>
    <recommendedName>
        <fullName evidence="4">Bestrophin</fullName>
    </recommendedName>
</protein>
<evidence type="ECO:0000313" key="3">
    <source>
        <dbReference type="Proteomes" id="UP000546031"/>
    </source>
</evidence>
<keyword evidence="1" id="KW-1133">Transmembrane helix</keyword>
<feature type="transmembrane region" description="Helical" evidence="1">
    <location>
        <begin position="212"/>
        <end position="231"/>
    </location>
</feature>
<sequence length="276" mass="31182">MLFDRISRIGLIVNGKTLSIAILAILATWVSLKLNLVADYPLTIISTAVIFPIVFSIGHAYKRRESALDDYGVIKAHGRAIYFAARDWIPDQSEDRLRHVETVLVHLLKSCRDLFKAEREDISIHEREVYASFSELSEFVKRMREEGLASGECSRCNQYISKMIVAFESVKHIYQYRTPRTLRAFSDFFIIVLPLIYGPYFAHLAIEYEASVLTYVMPVLFAVILTGLDNIQSHLEDPFDQIGPDDVAINAEKFVELLACGENGSNCGAQVARRAA</sequence>
<dbReference type="AlphaFoldDB" id="A0A850HB33"/>